<name>A0ABT6I9W6_9GAMM</name>
<dbReference type="EMBL" id="PGFS01000001">
    <property type="protein sequence ID" value="MDH4574401.1"/>
    <property type="molecule type" value="Genomic_DNA"/>
</dbReference>
<reference evidence="2" key="1">
    <citation type="journal article" date="2015" name="Antonie Van Leeuwenhoek">
        <title>Comparative 16S rRNA signatures and multilocus sequence analysis for the genus Salinicola and description of Salinicola acroporae sp. nov., isolated from coral Acropora digitifera.</title>
        <authorList>
            <person name="Lepcha R.T."/>
            <person name="Poddar A."/>
            <person name="Schumann P."/>
            <person name="Das S.K."/>
        </authorList>
    </citation>
    <scope>NUCLEOTIDE SEQUENCE</scope>
    <source>
        <strain evidence="2">S4-41</strain>
    </source>
</reference>
<comment type="caution">
    <text evidence="2">The sequence shown here is derived from an EMBL/GenBank/DDBJ whole genome shotgun (WGS) entry which is preliminary data.</text>
</comment>
<keyword evidence="1" id="KW-0472">Membrane</keyword>
<dbReference type="Proteomes" id="UP001162135">
    <property type="component" value="Unassembled WGS sequence"/>
</dbReference>
<proteinExistence type="predicted"/>
<protein>
    <recommendedName>
        <fullName evidence="4">NfeD-like C-terminal domain-containing protein</fullName>
    </recommendedName>
</protein>
<feature type="transmembrane region" description="Helical" evidence="1">
    <location>
        <begin position="16"/>
        <end position="37"/>
    </location>
</feature>
<accession>A0ABT6I9W6</accession>
<sequence length="133" mass="15203">MEAIATESQGDSMESWFNTTSGEILFWLALCSLAVIFRHRMPGWWALSLRPDSGGGAEAAVQVAAHPVTGKLQVYHLSRWFDAVLIDPANPPLRDGETVYLIRWESRQAWVSRVRSHTPAPRQKHKRWQWSLH</sequence>
<evidence type="ECO:0000256" key="1">
    <source>
        <dbReference type="SAM" id="Phobius"/>
    </source>
</evidence>
<gene>
    <name evidence="2" type="ORF">CUR86_19605</name>
</gene>
<reference evidence="2" key="2">
    <citation type="submission" date="2017-11" db="EMBL/GenBank/DDBJ databases">
        <authorList>
            <person name="Das S.K."/>
        </authorList>
    </citation>
    <scope>NUCLEOTIDE SEQUENCE</scope>
    <source>
        <strain evidence="2">S4-41</strain>
    </source>
</reference>
<keyword evidence="1" id="KW-0812">Transmembrane</keyword>
<organism evidence="2 3">
    <name type="scientific">Salinicola acroporae</name>
    <dbReference type="NCBI Taxonomy" id="1541440"/>
    <lineage>
        <taxon>Bacteria</taxon>
        <taxon>Pseudomonadati</taxon>
        <taxon>Pseudomonadota</taxon>
        <taxon>Gammaproteobacteria</taxon>
        <taxon>Oceanospirillales</taxon>
        <taxon>Halomonadaceae</taxon>
        <taxon>Salinicola</taxon>
    </lineage>
</organism>
<evidence type="ECO:0008006" key="4">
    <source>
        <dbReference type="Google" id="ProtNLM"/>
    </source>
</evidence>
<evidence type="ECO:0000313" key="3">
    <source>
        <dbReference type="Proteomes" id="UP001162135"/>
    </source>
</evidence>
<keyword evidence="3" id="KW-1185">Reference proteome</keyword>
<evidence type="ECO:0000313" key="2">
    <source>
        <dbReference type="EMBL" id="MDH4574401.1"/>
    </source>
</evidence>
<keyword evidence="1" id="KW-1133">Transmembrane helix</keyword>